<name>A0ACD5H2D6_9CYAN</name>
<evidence type="ECO:0000313" key="1">
    <source>
        <dbReference type="EMBL" id="XPM66316.1"/>
    </source>
</evidence>
<dbReference type="EMBL" id="CP182909">
    <property type="protein sequence ID" value="XPM66316.1"/>
    <property type="molecule type" value="Genomic_DNA"/>
</dbReference>
<accession>A0ACD5H2D6</accession>
<proteinExistence type="predicted"/>
<protein>
    <submittedName>
        <fullName evidence="1">Uncharacterized protein</fullName>
    </submittedName>
</protein>
<gene>
    <name evidence="1" type="ORF">BH720_013730</name>
</gene>
<sequence length="70" mass="7837">MGVGGRRDKKTCKLSTQHCFPHSAHCFAPRSAQQHSFPLSELGTRNFALLSPLSTQHFPLSTNFPTQHFI</sequence>
<reference evidence="1 2" key="1">
    <citation type="journal article" date="2016" name="Genome Announc.">
        <title>Draft Genome Sequence of the Thermotolerant Cyanobacterium Desertifilum sp. IPPAS B-1220.</title>
        <authorList>
            <person name="Mironov K.S."/>
            <person name="Sinetova M.A."/>
            <person name="Bolatkhan K."/>
            <person name="Zayadan B.K."/>
            <person name="Ustinova V.V."/>
            <person name="Kupriyanova E.V."/>
            <person name="Skrypnik A.N."/>
            <person name="Gogoleva N.E."/>
            <person name="Gogolev Y.V."/>
            <person name="Los D.A."/>
        </authorList>
    </citation>
    <scope>NUCLEOTIDE SEQUENCE [LARGE SCALE GENOMIC DNA]</scope>
    <source>
        <strain evidence="1 2">IPPAS B-1220</strain>
    </source>
</reference>
<organism evidence="1 2">
    <name type="scientific">Desertifilum tharense IPPAS B-1220</name>
    <dbReference type="NCBI Taxonomy" id="1781255"/>
    <lineage>
        <taxon>Bacteria</taxon>
        <taxon>Bacillati</taxon>
        <taxon>Cyanobacteriota</taxon>
        <taxon>Cyanophyceae</taxon>
        <taxon>Desertifilales</taxon>
        <taxon>Desertifilaceae</taxon>
        <taxon>Desertifilum</taxon>
    </lineage>
</organism>
<keyword evidence="2" id="KW-1185">Reference proteome</keyword>
<evidence type="ECO:0000313" key="2">
    <source>
        <dbReference type="Proteomes" id="UP000095472"/>
    </source>
</evidence>
<dbReference type="Proteomes" id="UP000095472">
    <property type="component" value="Chromosome"/>
</dbReference>